<dbReference type="Pfam" id="PF00078">
    <property type="entry name" value="RVT_1"/>
    <property type="match status" value="1"/>
</dbReference>
<dbReference type="InterPro" id="IPR043502">
    <property type="entry name" value="DNA/RNA_pol_sf"/>
</dbReference>
<gene>
    <name evidence="2" type="ORF">APZ42_006021</name>
</gene>
<organism evidence="2 3">
    <name type="scientific">Daphnia magna</name>
    <dbReference type="NCBI Taxonomy" id="35525"/>
    <lineage>
        <taxon>Eukaryota</taxon>
        <taxon>Metazoa</taxon>
        <taxon>Ecdysozoa</taxon>
        <taxon>Arthropoda</taxon>
        <taxon>Crustacea</taxon>
        <taxon>Branchiopoda</taxon>
        <taxon>Diplostraca</taxon>
        <taxon>Cladocera</taxon>
        <taxon>Anomopoda</taxon>
        <taxon>Daphniidae</taxon>
        <taxon>Daphnia</taxon>
    </lineage>
</organism>
<dbReference type="GO" id="GO:0071897">
    <property type="term" value="P:DNA biosynthetic process"/>
    <property type="evidence" value="ECO:0007669"/>
    <property type="project" value="UniProtKB-ARBA"/>
</dbReference>
<dbReference type="EMBL" id="LRGB01016759">
    <property type="protein sequence ID" value="KZR98518.1"/>
    <property type="molecule type" value="Genomic_DNA"/>
</dbReference>
<accession>A0A164G4J0</accession>
<evidence type="ECO:0000259" key="1">
    <source>
        <dbReference type="PROSITE" id="PS50878"/>
    </source>
</evidence>
<feature type="non-terminal residue" evidence="2">
    <location>
        <position position="1"/>
    </location>
</feature>
<keyword evidence="3" id="KW-1185">Reference proteome</keyword>
<evidence type="ECO:0000313" key="2">
    <source>
        <dbReference type="EMBL" id="KZR98518.1"/>
    </source>
</evidence>
<feature type="domain" description="Reverse transcriptase" evidence="1">
    <location>
        <begin position="15"/>
        <end position="205"/>
    </location>
</feature>
<dbReference type="PANTHER" id="PTHR19446">
    <property type="entry name" value="REVERSE TRANSCRIPTASES"/>
    <property type="match status" value="1"/>
</dbReference>
<sequence>LSSANKKSLQHLMNVSFKNAFIPSIWKESIIIPLLKPGKTEEDPNSYRPVALTSCLSKAMERLIANRLHWFLETKSKINIDQAGFRRGCSTMDHIIRLESAIKSSFSKKCSTVAVYLDISKAYDSVWTQGLLYKMAELGITGHILTWTKNFLTGRTMSVRIGNQLSTAKEVENGVPQGAALSPILFNIMLSDFPNHRPNIKTMLF</sequence>
<dbReference type="CDD" id="cd01650">
    <property type="entry name" value="RT_nLTR_like"/>
    <property type="match status" value="1"/>
</dbReference>
<dbReference type="InterPro" id="IPR000477">
    <property type="entry name" value="RT_dom"/>
</dbReference>
<dbReference type="STRING" id="35525.A0A164G4J0"/>
<comment type="caution">
    <text evidence="2">The sequence shown here is derived from an EMBL/GenBank/DDBJ whole genome shotgun (WGS) entry which is preliminary data.</text>
</comment>
<dbReference type="Proteomes" id="UP000076858">
    <property type="component" value="Unassembled WGS sequence"/>
</dbReference>
<protein>
    <submittedName>
        <fullName evidence="2">Putative Pol protein</fullName>
    </submittedName>
</protein>
<evidence type="ECO:0000313" key="3">
    <source>
        <dbReference type="Proteomes" id="UP000076858"/>
    </source>
</evidence>
<dbReference type="AlphaFoldDB" id="A0A164G4J0"/>
<feature type="non-terminal residue" evidence="2">
    <location>
        <position position="205"/>
    </location>
</feature>
<name>A0A164G4J0_9CRUS</name>
<reference evidence="2 3" key="1">
    <citation type="submission" date="2016-03" db="EMBL/GenBank/DDBJ databases">
        <title>EvidentialGene: Evidence-directed Construction of Genes on Genomes.</title>
        <authorList>
            <person name="Gilbert D.G."/>
            <person name="Choi J.-H."/>
            <person name="Mockaitis K."/>
            <person name="Colbourne J."/>
            <person name="Pfrender M."/>
        </authorList>
    </citation>
    <scope>NUCLEOTIDE SEQUENCE [LARGE SCALE GENOMIC DNA]</scope>
    <source>
        <strain evidence="2 3">Xinb3</strain>
        <tissue evidence="2">Complete organism</tissue>
    </source>
</reference>
<dbReference type="SUPFAM" id="SSF56672">
    <property type="entry name" value="DNA/RNA polymerases"/>
    <property type="match status" value="1"/>
</dbReference>
<dbReference type="PROSITE" id="PS50878">
    <property type="entry name" value="RT_POL"/>
    <property type="match status" value="1"/>
</dbReference>
<proteinExistence type="predicted"/>